<evidence type="ECO:0000256" key="2">
    <source>
        <dbReference type="ARBA" id="ARBA00022806"/>
    </source>
</evidence>
<keyword evidence="2 6" id="KW-0067">ATP-binding</keyword>
<gene>
    <name evidence="6" type="ORF">FVW20_12185</name>
</gene>
<evidence type="ECO:0000259" key="4">
    <source>
        <dbReference type="Pfam" id="PF08482"/>
    </source>
</evidence>
<keyword evidence="1" id="KW-0378">Hydrolase</keyword>
<feature type="non-terminal residue" evidence="6">
    <location>
        <position position="1"/>
    </location>
</feature>
<dbReference type="PANTHER" id="PTHR43519">
    <property type="entry name" value="ATP-DEPENDENT RNA HELICASE HRPB"/>
    <property type="match status" value="1"/>
</dbReference>
<evidence type="ECO:0000259" key="5">
    <source>
        <dbReference type="Pfam" id="PF24473"/>
    </source>
</evidence>
<keyword evidence="2 6" id="KW-0347">Helicase</keyword>
<dbReference type="Pfam" id="PF24473">
    <property type="entry name" value="CON_HrpB"/>
    <property type="match status" value="1"/>
</dbReference>
<dbReference type="GO" id="GO:0004386">
    <property type="term" value="F:helicase activity"/>
    <property type="evidence" value="ECO:0007669"/>
    <property type="project" value="UniProtKB-KW"/>
</dbReference>
<proteinExistence type="predicted"/>
<comment type="caution">
    <text evidence="6">The sequence shown here is derived from an EMBL/GenBank/DDBJ whole genome shotgun (WGS) entry which is preliminary data.</text>
</comment>
<evidence type="ECO:0000313" key="6">
    <source>
        <dbReference type="EMBL" id="MBG3877749.1"/>
    </source>
</evidence>
<dbReference type="Pfam" id="PF08482">
    <property type="entry name" value="HrpB_C"/>
    <property type="match status" value="1"/>
</dbReference>
<feature type="region of interest" description="Disordered" evidence="3">
    <location>
        <begin position="272"/>
        <end position="319"/>
    </location>
</feature>
<dbReference type="EMBL" id="VRYY01000364">
    <property type="protein sequence ID" value="MBG3877749.1"/>
    <property type="molecule type" value="Genomic_DNA"/>
</dbReference>
<evidence type="ECO:0000256" key="3">
    <source>
        <dbReference type="SAM" id="MobiDB-lite"/>
    </source>
</evidence>
<dbReference type="Proteomes" id="UP001194469">
    <property type="component" value="Unassembled WGS sequence"/>
</dbReference>
<evidence type="ECO:0000313" key="7">
    <source>
        <dbReference type="Proteomes" id="UP001194469"/>
    </source>
</evidence>
<reference evidence="6 7" key="1">
    <citation type="submission" date="2019-08" db="EMBL/GenBank/DDBJ databases">
        <authorList>
            <person name="Luo N."/>
        </authorList>
    </citation>
    <scope>NUCLEOTIDE SEQUENCE [LARGE SCALE GENOMIC DNA]</scope>
    <source>
        <strain evidence="6 7">NCIMB 9442</strain>
    </source>
</reference>
<dbReference type="RefSeq" id="WP_307831516.1">
    <property type="nucleotide sequence ID" value="NZ_VRYY01000364.1"/>
</dbReference>
<name>A0ABS0J5L5_9BACT</name>
<feature type="compositionally biased region" description="Low complexity" evidence="3">
    <location>
        <begin position="295"/>
        <end position="306"/>
    </location>
</feature>
<evidence type="ECO:0000256" key="1">
    <source>
        <dbReference type="ARBA" id="ARBA00022801"/>
    </source>
</evidence>
<feature type="domain" description="ATP-dependent RNA helicase HrpB C-terminal" evidence="4">
    <location>
        <begin position="149"/>
        <end position="281"/>
    </location>
</feature>
<dbReference type="InterPro" id="IPR013689">
    <property type="entry name" value="RNA_helicase_ATP-dep_HrpB_C"/>
</dbReference>
<keyword evidence="7" id="KW-1185">Reference proteome</keyword>
<sequence>GRIRRCAPLARAHIEEAFAASIVAGAFVVWDDRSEVVAARRQRRFGALVLDDAPHDAADPEAVTAAVAAGIRSIGLHCLPWTPELEQWRARVTLLRGLEARETNRTAEDALPATTCPDVPACPDVSTGPDVSTWPDVSDAALLAGLEQWLAPYLSGITRRAQFTRIDLAGALAALLPWELARRLDAEAPERIEVPSGSQVLVDYTAEGGPVLAVKLQEMFGARETPCVAGGRVPVVVHLLSPAGRPLQVTRDLAGFWRTGYPAVRAEMRGRYPKHPWPEDPLAAPPTRLTTRRMQQAATAGATPQGAGNGGGRGGGRTR</sequence>
<protein>
    <submittedName>
        <fullName evidence="6">ATP-dependent helicase HrpB</fullName>
    </submittedName>
</protein>
<accession>A0ABS0J5L5</accession>
<dbReference type="InterPro" id="IPR056329">
    <property type="entry name" value="CON_HrpB"/>
</dbReference>
<keyword evidence="2 6" id="KW-0547">Nucleotide-binding</keyword>
<feature type="compositionally biased region" description="Gly residues" evidence="3">
    <location>
        <begin position="307"/>
        <end position="319"/>
    </location>
</feature>
<feature type="domain" description="ATP-dependent RNA helicase HrpB connector region" evidence="5">
    <location>
        <begin position="28"/>
        <end position="54"/>
    </location>
</feature>
<organism evidence="6 7">
    <name type="scientific">Nitratidesulfovibrio oxamicus</name>
    <dbReference type="NCBI Taxonomy" id="32016"/>
    <lineage>
        <taxon>Bacteria</taxon>
        <taxon>Pseudomonadati</taxon>
        <taxon>Thermodesulfobacteriota</taxon>
        <taxon>Desulfovibrionia</taxon>
        <taxon>Desulfovibrionales</taxon>
        <taxon>Desulfovibrionaceae</taxon>
        <taxon>Nitratidesulfovibrio</taxon>
    </lineage>
</organism>
<dbReference type="PANTHER" id="PTHR43519:SF1">
    <property type="entry name" value="ATP-DEPENDENT RNA HELICASE HRPB"/>
    <property type="match status" value="1"/>
</dbReference>